<proteinExistence type="predicted"/>
<feature type="compositionally biased region" description="Low complexity" evidence="1">
    <location>
        <begin position="1"/>
        <end position="13"/>
    </location>
</feature>
<dbReference type="Proteomes" id="UP000464688">
    <property type="component" value="Chromosome"/>
</dbReference>
<accession>A0AAJ4B0Q5</accession>
<dbReference type="EMBL" id="CP047267">
    <property type="protein sequence ID" value="QHF06683.1"/>
    <property type="molecule type" value="Genomic_DNA"/>
</dbReference>
<reference evidence="2 3" key="1">
    <citation type="journal article" date="2014" name="Genome Announc.">
        <title>Draft Genome Sequences of a Phylogenetically Diverse Suite of Pseudomonas syringae Strains from Multiple Source Populations.</title>
        <authorList>
            <person name="Baltrus D.A."/>
            <person name="Yourstone S."/>
            <person name="Lind A."/>
            <person name="Guilbaud C."/>
            <person name="Sands D.C."/>
            <person name="Jones C.D."/>
            <person name="Morris C.E."/>
            <person name="Dangl J.L."/>
        </authorList>
    </citation>
    <scope>NUCLEOTIDE SEQUENCE [LARGE SCALE GENOMIC DNA]</scope>
    <source>
        <strain evidence="2 3">UB303</strain>
    </source>
</reference>
<feature type="region of interest" description="Disordered" evidence="1">
    <location>
        <begin position="1"/>
        <end position="22"/>
    </location>
</feature>
<evidence type="ECO:0000313" key="2">
    <source>
        <dbReference type="EMBL" id="QHF06683.1"/>
    </source>
</evidence>
<dbReference type="AlphaFoldDB" id="A0AAJ4B0Q5"/>
<gene>
    <name evidence="2" type="ORF">N026_03950</name>
</gene>
<dbReference type="RefSeq" id="WP_141250145.1">
    <property type="nucleotide sequence ID" value="NZ_CP047267.1"/>
</dbReference>
<evidence type="ECO:0000313" key="3">
    <source>
        <dbReference type="Proteomes" id="UP000464688"/>
    </source>
</evidence>
<name>A0AAJ4B0Q5_PSESX</name>
<evidence type="ECO:0000256" key="1">
    <source>
        <dbReference type="SAM" id="MobiDB-lite"/>
    </source>
</evidence>
<organism evidence="2 3">
    <name type="scientific">Pseudomonas syringae UB303</name>
    <dbReference type="NCBI Taxonomy" id="1357287"/>
    <lineage>
        <taxon>Bacteria</taxon>
        <taxon>Pseudomonadati</taxon>
        <taxon>Pseudomonadota</taxon>
        <taxon>Gammaproteobacteria</taxon>
        <taxon>Pseudomonadales</taxon>
        <taxon>Pseudomonadaceae</taxon>
        <taxon>Pseudomonas</taxon>
        <taxon>Pseudomonas syringae</taxon>
    </lineage>
</organism>
<sequence>MGTQQKQEAQAENNNKEHTLWGSFGSPSSFPALIRAIVYPSATASYTIPRLNARIPAHHAVIPRFWPNIPSNSASHAEEVVPVISFPTAQTAATYAHHA</sequence>
<protein>
    <submittedName>
        <fullName evidence="2">Uncharacterized protein</fullName>
    </submittedName>
</protein>